<keyword evidence="4 9" id="KW-0812">Transmembrane</keyword>
<comment type="similarity">
    <text evidence="9">Belongs to the SecE/SEC61-gamma family.</text>
</comment>
<evidence type="ECO:0000256" key="5">
    <source>
        <dbReference type="ARBA" id="ARBA00022927"/>
    </source>
</evidence>
<dbReference type="KEGG" id="orp:MOP44_10480"/>
<dbReference type="AlphaFoldDB" id="A0A9J7BWY2"/>
<dbReference type="PANTHER" id="PTHR33910">
    <property type="entry name" value="PROTEIN TRANSLOCASE SUBUNIT SECE"/>
    <property type="match status" value="1"/>
</dbReference>
<dbReference type="Proteomes" id="UP001059380">
    <property type="component" value="Chromosome"/>
</dbReference>
<keyword evidence="7 9" id="KW-0811">Translocation</keyword>
<dbReference type="HAMAP" id="MF_00422">
    <property type="entry name" value="SecE"/>
    <property type="match status" value="1"/>
</dbReference>
<gene>
    <name evidence="9 10" type="primary">secE</name>
    <name evidence="10" type="ORF">MOP44_10480</name>
</gene>
<evidence type="ECO:0000256" key="2">
    <source>
        <dbReference type="ARBA" id="ARBA00022448"/>
    </source>
</evidence>
<dbReference type="GO" id="GO:0043952">
    <property type="term" value="P:protein transport by the Sec complex"/>
    <property type="evidence" value="ECO:0007669"/>
    <property type="project" value="UniProtKB-UniRule"/>
</dbReference>
<dbReference type="RefSeq" id="WP_260795986.1">
    <property type="nucleotide sequence ID" value="NZ_CP093313.1"/>
</dbReference>
<evidence type="ECO:0000256" key="3">
    <source>
        <dbReference type="ARBA" id="ARBA00022475"/>
    </source>
</evidence>
<dbReference type="Gene3D" id="1.20.5.1030">
    <property type="entry name" value="Preprotein translocase secy subunit"/>
    <property type="match status" value="1"/>
</dbReference>
<comment type="subcellular location">
    <subcellularLocation>
        <location evidence="9">Cell membrane</location>
        <topology evidence="9">Single-pass membrane protein</topology>
    </subcellularLocation>
    <subcellularLocation>
        <location evidence="1">Membrane</location>
    </subcellularLocation>
</comment>
<keyword evidence="6 9" id="KW-1133">Transmembrane helix</keyword>
<dbReference type="PANTHER" id="PTHR33910:SF1">
    <property type="entry name" value="PROTEIN TRANSLOCASE SUBUNIT SECE"/>
    <property type="match status" value="1"/>
</dbReference>
<dbReference type="GO" id="GO:0065002">
    <property type="term" value="P:intracellular protein transmembrane transport"/>
    <property type="evidence" value="ECO:0007669"/>
    <property type="project" value="UniProtKB-UniRule"/>
</dbReference>
<dbReference type="InterPro" id="IPR038379">
    <property type="entry name" value="SecE_sf"/>
</dbReference>
<comment type="subunit">
    <text evidence="9">Component of the Sec protein translocase complex. Heterotrimer consisting of SecY, SecE and SecG subunits. The heterotrimers can form oligomers, although 1 heterotrimer is thought to be able to translocate proteins. Interacts with the ribosome. Interacts with SecDF, and other proteins may be involved. Interacts with SecA.</text>
</comment>
<dbReference type="InterPro" id="IPR005807">
    <property type="entry name" value="SecE_bac"/>
</dbReference>
<evidence type="ECO:0000256" key="4">
    <source>
        <dbReference type="ARBA" id="ARBA00022692"/>
    </source>
</evidence>
<keyword evidence="5 9" id="KW-0653">Protein transport</keyword>
<sequence length="97" mass="10861">MSTKATVMNDERPLKKQEPNAVSNFTGNVTGTWGKFTNFLSDVRAEMRKVVTPSRKEVESTTTVVIVAVFIFGLFFFAVDAFFSRVVEQILHKLGAQ</sequence>
<evidence type="ECO:0000256" key="8">
    <source>
        <dbReference type="ARBA" id="ARBA00023136"/>
    </source>
</evidence>
<evidence type="ECO:0000256" key="7">
    <source>
        <dbReference type="ARBA" id="ARBA00023010"/>
    </source>
</evidence>
<reference evidence="10" key="1">
    <citation type="submission" date="2021-04" db="EMBL/GenBank/DDBJ databases">
        <title>Phylogenetic analysis of Acidobacteriaceae.</title>
        <authorList>
            <person name="Qiu L."/>
            <person name="Zhang Q."/>
        </authorList>
    </citation>
    <scope>NUCLEOTIDE SEQUENCE</scope>
    <source>
        <strain evidence="10">DSM 25168</strain>
    </source>
</reference>
<proteinExistence type="inferred from homology"/>
<dbReference type="InterPro" id="IPR001901">
    <property type="entry name" value="Translocase_SecE/Sec61-g"/>
</dbReference>
<evidence type="ECO:0000313" key="10">
    <source>
        <dbReference type="EMBL" id="UWZ86346.1"/>
    </source>
</evidence>
<evidence type="ECO:0000313" key="11">
    <source>
        <dbReference type="Proteomes" id="UP001059380"/>
    </source>
</evidence>
<evidence type="ECO:0000256" key="6">
    <source>
        <dbReference type="ARBA" id="ARBA00022989"/>
    </source>
</evidence>
<comment type="function">
    <text evidence="9">Essential subunit of the Sec protein translocation channel SecYEG. Clamps together the 2 halves of SecY. May contact the channel plug during translocation.</text>
</comment>
<keyword evidence="3 9" id="KW-1003">Cell membrane</keyword>
<keyword evidence="8 9" id="KW-0472">Membrane</keyword>
<dbReference type="EMBL" id="CP093313">
    <property type="protein sequence ID" value="UWZ86346.1"/>
    <property type="molecule type" value="Genomic_DNA"/>
</dbReference>
<protein>
    <recommendedName>
        <fullName evidence="9">Protein translocase subunit SecE</fullName>
    </recommendedName>
</protein>
<evidence type="ECO:0000256" key="9">
    <source>
        <dbReference type="HAMAP-Rule" id="MF_00422"/>
    </source>
</evidence>
<evidence type="ECO:0000256" key="1">
    <source>
        <dbReference type="ARBA" id="ARBA00004370"/>
    </source>
</evidence>
<organism evidence="10 11">
    <name type="scientific">Occallatibacter riparius</name>
    <dbReference type="NCBI Taxonomy" id="1002689"/>
    <lineage>
        <taxon>Bacteria</taxon>
        <taxon>Pseudomonadati</taxon>
        <taxon>Acidobacteriota</taxon>
        <taxon>Terriglobia</taxon>
        <taxon>Terriglobales</taxon>
        <taxon>Acidobacteriaceae</taxon>
        <taxon>Occallatibacter</taxon>
    </lineage>
</organism>
<dbReference type="GO" id="GO:0008320">
    <property type="term" value="F:protein transmembrane transporter activity"/>
    <property type="evidence" value="ECO:0007669"/>
    <property type="project" value="UniProtKB-UniRule"/>
</dbReference>
<dbReference type="GO" id="GO:0005886">
    <property type="term" value="C:plasma membrane"/>
    <property type="evidence" value="ECO:0007669"/>
    <property type="project" value="UniProtKB-SubCell"/>
</dbReference>
<dbReference type="Pfam" id="PF00584">
    <property type="entry name" value="SecE"/>
    <property type="match status" value="1"/>
</dbReference>
<dbReference type="GO" id="GO:0006605">
    <property type="term" value="P:protein targeting"/>
    <property type="evidence" value="ECO:0007669"/>
    <property type="project" value="UniProtKB-UniRule"/>
</dbReference>
<keyword evidence="2 9" id="KW-0813">Transport</keyword>
<feature type="transmembrane region" description="Helical" evidence="9">
    <location>
        <begin position="63"/>
        <end position="83"/>
    </location>
</feature>
<dbReference type="NCBIfam" id="TIGR00964">
    <property type="entry name" value="secE_bact"/>
    <property type="match status" value="1"/>
</dbReference>
<dbReference type="GO" id="GO:0009306">
    <property type="term" value="P:protein secretion"/>
    <property type="evidence" value="ECO:0007669"/>
    <property type="project" value="UniProtKB-UniRule"/>
</dbReference>
<accession>A0A9J7BWY2</accession>
<keyword evidence="11" id="KW-1185">Reference proteome</keyword>
<name>A0A9J7BWY2_9BACT</name>